<protein>
    <recommendedName>
        <fullName evidence="2">DED domain-containing protein</fullName>
    </recommendedName>
</protein>
<evidence type="ECO:0000313" key="4">
    <source>
        <dbReference type="Proteomes" id="UP001174909"/>
    </source>
</evidence>
<reference evidence="3" key="1">
    <citation type="submission" date="2023-03" db="EMBL/GenBank/DDBJ databases">
        <authorList>
            <person name="Steffen K."/>
            <person name="Cardenas P."/>
        </authorList>
    </citation>
    <scope>NUCLEOTIDE SEQUENCE</scope>
</reference>
<dbReference type="EMBL" id="CASHTH010000038">
    <property type="protein sequence ID" value="CAI7989830.1"/>
    <property type="molecule type" value="Genomic_DNA"/>
</dbReference>
<dbReference type="InterPro" id="IPR011029">
    <property type="entry name" value="DEATH-like_dom_sf"/>
</dbReference>
<organism evidence="3 4">
    <name type="scientific">Geodia barretti</name>
    <name type="common">Barrett's horny sponge</name>
    <dbReference type="NCBI Taxonomy" id="519541"/>
    <lineage>
        <taxon>Eukaryota</taxon>
        <taxon>Metazoa</taxon>
        <taxon>Porifera</taxon>
        <taxon>Demospongiae</taxon>
        <taxon>Heteroscleromorpha</taxon>
        <taxon>Tetractinellida</taxon>
        <taxon>Astrophorina</taxon>
        <taxon>Geodiidae</taxon>
        <taxon>Geodia</taxon>
    </lineage>
</organism>
<keyword evidence="4" id="KW-1185">Reference proteome</keyword>
<name>A0AA35QT00_GEOBA</name>
<feature type="domain" description="DED" evidence="2">
    <location>
        <begin position="9"/>
        <end position="91"/>
    </location>
</feature>
<feature type="compositionally biased region" description="Polar residues" evidence="1">
    <location>
        <begin position="102"/>
        <end position="113"/>
    </location>
</feature>
<dbReference type="Proteomes" id="UP001174909">
    <property type="component" value="Unassembled WGS sequence"/>
</dbReference>
<accession>A0AA35QT00</accession>
<gene>
    <name evidence="3" type="ORF">GBAR_LOCUS343</name>
</gene>
<feature type="region of interest" description="Disordered" evidence="1">
    <location>
        <begin position="98"/>
        <end position="210"/>
    </location>
</feature>
<dbReference type="GO" id="GO:0042981">
    <property type="term" value="P:regulation of apoptotic process"/>
    <property type="evidence" value="ECO:0007669"/>
    <property type="project" value="InterPro"/>
</dbReference>
<feature type="non-terminal residue" evidence="3">
    <location>
        <position position="210"/>
    </location>
</feature>
<dbReference type="InterPro" id="IPR001875">
    <property type="entry name" value="DED_dom"/>
</dbReference>
<feature type="compositionally biased region" description="Polar residues" evidence="1">
    <location>
        <begin position="169"/>
        <end position="193"/>
    </location>
</feature>
<feature type="compositionally biased region" description="Basic and acidic residues" evidence="1">
    <location>
        <begin position="115"/>
        <end position="133"/>
    </location>
</feature>
<evidence type="ECO:0000259" key="2">
    <source>
        <dbReference type="PROSITE" id="PS50168"/>
    </source>
</evidence>
<dbReference type="AlphaFoldDB" id="A0AA35QT00"/>
<dbReference type="Gene3D" id="1.10.533.10">
    <property type="entry name" value="Death Domain, Fas"/>
    <property type="match status" value="1"/>
</dbReference>
<comment type="caution">
    <text evidence="3">The sequence shown here is derived from an EMBL/GenBank/DDBJ whole genome shotgun (WGS) entry which is preliminary data.</text>
</comment>
<evidence type="ECO:0000313" key="3">
    <source>
        <dbReference type="EMBL" id="CAI7989830.1"/>
    </source>
</evidence>
<dbReference type="PROSITE" id="PS50168">
    <property type="entry name" value="DED"/>
    <property type="match status" value="1"/>
</dbReference>
<proteinExistence type="predicted"/>
<evidence type="ECO:0000256" key="1">
    <source>
        <dbReference type="SAM" id="MobiDB-lite"/>
    </source>
</evidence>
<sequence>MEPSVGEILFRRTVSNTFRRLSLQDVQQIAYVRLTGREDTKRFSAAKPQATSLDLMESLEQYGYFSRENVKGLAEVLKDANRTDLAEEIERKLCKPVKKPRNSTAVASPTVESPSRLEDSGQVTDEERRRGERTPAPSLHCGRGARALPGPGHKISPSPSVALKKATQETDSQSKMPVRQQLVTLEAQQSPVKGTTYPPSKPGETHDSFV</sequence>